<dbReference type="eggNOG" id="COG0006">
    <property type="taxonomic scope" value="Bacteria"/>
</dbReference>
<sequence length="397" mass="44662">MKNRVPFAELKIRMKRFRDKMKATNPDWQMVVIFSKVNIFYFTGTRQDGMLLIPREDEAIYWVRRSYERAMDESFFPHIQPMNTFRDAATSIKHFPSVVYMETEVVPLALYQRFNKNFPFNEVRSVDAQLAAIRGIKSPYELSLMEQSGHIHQLVLEEYVPKMLKEGMSEAKLASELFAVMVEEGHQGVTRVRSTDTEMVLGHIAFGESSIYPSYFYGPGGSYGMSPAVPLLGSRDRKLKKGDLVFIDIGCGVGGYHTDKTMTYMFGESLPKEVISIHNKCVDIQHRTAEMLKPGAIPSEIYRSIMGSLDNGFRKNFMGFGNGVLPFLGHGIGLEIDELPIIAEGFTEPLQEGMVFAVEPKKGIENIGMVGVENTFVVTPQGGRCITGDHPGLIPIY</sequence>
<dbReference type="Proteomes" id="UP000001556">
    <property type="component" value="Chromosome"/>
</dbReference>
<dbReference type="Gene3D" id="3.90.230.10">
    <property type="entry name" value="Creatinase/methionine aminopeptidase superfamily"/>
    <property type="match status" value="1"/>
</dbReference>
<dbReference type="GO" id="GO:0008235">
    <property type="term" value="F:metalloexopeptidase activity"/>
    <property type="evidence" value="ECO:0007669"/>
    <property type="project" value="UniProtKB-ARBA"/>
</dbReference>
<name>A4J6M7_DESRM</name>
<organism evidence="3 4">
    <name type="scientific">Desulforamulus reducens (strain ATCC BAA-1160 / DSM 100696 / MI-1)</name>
    <name type="common">Desulfotomaculum reducens</name>
    <dbReference type="NCBI Taxonomy" id="349161"/>
    <lineage>
        <taxon>Bacteria</taxon>
        <taxon>Bacillati</taxon>
        <taxon>Bacillota</taxon>
        <taxon>Clostridia</taxon>
        <taxon>Eubacteriales</taxon>
        <taxon>Peptococcaceae</taxon>
        <taxon>Desulforamulus</taxon>
    </lineage>
</organism>
<dbReference type="EMBL" id="CP000612">
    <property type="protein sequence ID" value="ABO50730.1"/>
    <property type="molecule type" value="Genomic_DNA"/>
</dbReference>
<dbReference type="InterPro" id="IPR036005">
    <property type="entry name" value="Creatinase/aminopeptidase-like"/>
</dbReference>
<feature type="domain" description="Creatinase N-terminal" evidence="2">
    <location>
        <begin position="13"/>
        <end position="135"/>
    </location>
</feature>
<dbReference type="CDD" id="cd01066">
    <property type="entry name" value="APP_MetAP"/>
    <property type="match status" value="1"/>
</dbReference>
<dbReference type="OrthoDB" id="9806388at2"/>
<dbReference type="RefSeq" id="WP_011878532.1">
    <property type="nucleotide sequence ID" value="NC_009253.1"/>
</dbReference>
<dbReference type="KEGG" id="drm:Dred_2216"/>
<keyword evidence="4" id="KW-1185">Reference proteome</keyword>
<dbReference type="HOGENOM" id="CLU_017266_10_0_9"/>
<dbReference type="AlphaFoldDB" id="A4J6M7"/>
<dbReference type="InterPro" id="IPR001714">
    <property type="entry name" value="Pept_M24_MAP"/>
</dbReference>
<dbReference type="GO" id="GO:0004177">
    <property type="term" value="F:aminopeptidase activity"/>
    <property type="evidence" value="ECO:0007669"/>
    <property type="project" value="UniProtKB-ARBA"/>
</dbReference>
<dbReference type="InterPro" id="IPR029149">
    <property type="entry name" value="Creatin/AminoP/Spt16_N"/>
</dbReference>
<dbReference type="Gene3D" id="3.40.350.10">
    <property type="entry name" value="Creatinase/prolidase N-terminal domain"/>
    <property type="match status" value="1"/>
</dbReference>
<feature type="domain" description="Peptidase M24" evidence="1">
    <location>
        <begin position="144"/>
        <end position="379"/>
    </location>
</feature>
<dbReference type="Pfam" id="PF00557">
    <property type="entry name" value="Peptidase_M24"/>
    <property type="match status" value="1"/>
</dbReference>
<dbReference type="PANTHER" id="PTHR46112:SF2">
    <property type="entry name" value="XAA-PRO AMINOPEPTIDASE P-RELATED"/>
    <property type="match status" value="1"/>
</dbReference>
<accession>A4J6M7</accession>
<dbReference type="STRING" id="349161.Dred_2216"/>
<evidence type="ECO:0000259" key="2">
    <source>
        <dbReference type="Pfam" id="PF01321"/>
    </source>
</evidence>
<gene>
    <name evidence="3" type="ordered locus">Dred_2216</name>
</gene>
<dbReference type="InterPro" id="IPR000994">
    <property type="entry name" value="Pept_M24"/>
</dbReference>
<evidence type="ECO:0000259" key="1">
    <source>
        <dbReference type="Pfam" id="PF00557"/>
    </source>
</evidence>
<proteinExistence type="predicted"/>
<dbReference type="InterPro" id="IPR050659">
    <property type="entry name" value="Peptidase_M24B"/>
</dbReference>
<protein>
    <submittedName>
        <fullName evidence="3">Peptidase M24</fullName>
    </submittedName>
</protein>
<dbReference type="PRINTS" id="PR00599">
    <property type="entry name" value="MAPEPTIDASE"/>
</dbReference>
<evidence type="ECO:0000313" key="3">
    <source>
        <dbReference type="EMBL" id="ABO50730.1"/>
    </source>
</evidence>
<dbReference type="SUPFAM" id="SSF55920">
    <property type="entry name" value="Creatinase/aminopeptidase"/>
    <property type="match status" value="1"/>
</dbReference>
<dbReference type="SUPFAM" id="SSF53092">
    <property type="entry name" value="Creatinase/prolidase N-terminal domain"/>
    <property type="match status" value="1"/>
</dbReference>
<dbReference type="PANTHER" id="PTHR46112">
    <property type="entry name" value="AMINOPEPTIDASE"/>
    <property type="match status" value="1"/>
</dbReference>
<reference evidence="3 4" key="1">
    <citation type="submission" date="2007-03" db="EMBL/GenBank/DDBJ databases">
        <title>Complete sequence of Desulfotomaculum reducens MI-1.</title>
        <authorList>
            <consortium name="US DOE Joint Genome Institute"/>
            <person name="Copeland A."/>
            <person name="Lucas S."/>
            <person name="Lapidus A."/>
            <person name="Barry K."/>
            <person name="Detter J.C."/>
            <person name="Glavina del Rio T."/>
            <person name="Hammon N."/>
            <person name="Israni S."/>
            <person name="Dalin E."/>
            <person name="Tice H."/>
            <person name="Pitluck S."/>
            <person name="Sims D."/>
            <person name="Brettin T."/>
            <person name="Bruce D."/>
            <person name="Han C."/>
            <person name="Tapia R."/>
            <person name="Schmutz J."/>
            <person name="Larimer F."/>
            <person name="Land M."/>
            <person name="Hauser L."/>
            <person name="Kyrpides N."/>
            <person name="Kim E."/>
            <person name="Tebo B.M."/>
            <person name="Richardson P."/>
        </authorList>
    </citation>
    <scope>NUCLEOTIDE SEQUENCE [LARGE SCALE GENOMIC DNA]</scope>
    <source>
        <strain evidence="3 4">MI-1</strain>
    </source>
</reference>
<dbReference type="Pfam" id="PF01321">
    <property type="entry name" value="Creatinase_N"/>
    <property type="match status" value="1"/>
</dbReference>
<dbReference type="InterPro" id="IPR000587">
    <property type="entry name" value="Creatinase_N"/>
</dbReference>
<evidence type="ECO:0000313" key="4">
    <source>
        <dbReference type="Proteomes" id="UP000001556"/>
    </source>
</evidence>